<evidence type="ECO:0000313" key="19">
    <source>
        <dbReference type="Proteomes" id="UP000887116"/>
    </source>
</evidence>
<keyword evidence="6" id="KW-0479">Metal-binding</keyword>
<organism evidence="18 19">
    <name type="scientific">Trichonephila clavata</name>
    <name type="common">Joro spider</name>
    <name type="synonym">Nephila clavata</name>
    <dbReference type="NCBI Taxonomy" id="2740835"/>
    <lineage>
        <taxon>Eukaryota</taxon>
        <taxon>Metazoa</taxon>
        <taxon>Ecdysozoa</taxon>
        <taxon>Arthropoda</taxon>
        <taxon>Chelicerata</taxon>
        <taxon>Arachnida</taxon>
        <taxon>Araneae</taxon>
        <taxon>Araneomorphae</taxon>
        <taxon>Entelegynae</taxon>
        <taxon>Araneoidea</taxon>
        <taxon>Nephilidae</taxon>
        <taxon>Trichonephila</taxon>
    </lineage>
</organism>
<dbReference type="GO" id="GO:0006508">
    <property type="term" value="P:proteolysis"/>
    <property type="evidence" value="ECO:0007669"/>
    <property type="project" value="UniProtKB-KW"/>
</dbReference>
<gene>
    <name evidence="18" type="primary">Usp5</name>
    <name evidence="18" type="ORF">TNCT_612921</name>
</gene>
<dbReference type="SMART" id="SM00165">
    <property type="entry name" value="UBA"/>
    <property type="match status" value="2"/>
</dbReference>
<dbReference type="Pfam" id="PF00443">
    <property type="entry name" value="UCH"/>
    <property type="match status" value="1"/>
</dbReference>
<reference evidence="18" key="1">
    <citation type="submission" date="2020-07" db="EMBL/GenBank/DDBJ databases">
        <title>Multicomponent nature underlies the extraordinary mechanical properties of spider dragline silk.</title>
        <authorList>
            <person name="Kono N."/>
            <person name="Nakamura H."/>
            <person name="Mori M."/>
            <person name="Yoshida Y."/>
            <person name="Ohtoshi R."/>
            <person name="Malay A.D."/>
            <person name="Moran D.A.P."/>
            <person name="Tomita M."/>
            <person name="Numata K."/>
            <person name="Arakawa K."/>
        </authorList>
    </citation>
    <scope>NUCLEOTIDE SEQUENCE</scope>
</reference>
<dbReference type="GO" id="GO:0016579">
    <property type="term" value="P:protein deubiquitination"/>
    <property type="evidence" value="ECO:0007669"/>
    <property type="project" value="InterPro"/>
</dbReference>
<keyword evidence="5" id="KW-0645">Protease</keyword>
<dbReference type="Gene3D" id="3.90.70.10">
    <property type="entry name" value="Cysteine proteinases"/>
    <property type="match status" value="1"/>
</dbReference>
<dbReference type="InterPro" id="IPR050185">
    <property type="entry name" value="Ub_carboxyl-term_hydrolase"/>
</dbReference>
<evidence type="ECO:0000256" key="8">
    <source>
        <dbReference type="ARBA" id="ARBA00022771"/>
    </source>
</evidence>
<keyword evidence="8" id="KW-0863">Zinc-finger</keyword>
<keyword evidence="9" id="KW-0833">Ubl conjugation pathway</keyword>
<dbReference type="PROSITE" id="PS50235">
    <property type="entry name" value="USP_3"/>
    <property type="match status" value="1"/>
</dbReference>
<dbReference type="GO" id="GO:0004843">
    <property type="term" value="F:cysteine-type deubiquitinase activity"/>
    <property type="evidence" value="ECO:0007669"/>
    <property type="project" value="UniProtKB-EC"/>
</dbReference>
<dbReference type="InterPro" id="IPR038765">
    <property type="entry name" value="Papain-like_cys_pep_sf"/>
</dbReference>
<evidence type="ECO:0000256" key="15">
    <source>
        <dbReference type="ARBA" id="ARBA00032096"/>
    </source>
</evidence>
<feature type="domain" description="UBA" evidence="16">
    <location>
        <begin position="275"/>
        <end position="316"/>
    </location>
</feature>
<dbReference type="FunFam" id="1.10.8.10:FF:000086">
    <property type="entry name" value="Ubiquitin carboxyl-terminal hydrolase"/>
    <property type="match status" value="1"/>
</dbReference>
<dbReference type="InterPro" id="IPR028889">
    <property type="entry name" value="USP"/>
</dbReference>
<dbReference type="GO" id="GO:0008270">
    <property type="term" value="F:zinc ion binding"/>
    <property type="evidence" value="ECO:0007669"/>
    <property type="project" value="UniProtKB-KW"/>
</dbReference>
<dbReference type="SUPFAM" id="SSF54001">
    <property type="entry name" value="Cysteine proteinases"/>
    <property type="match status" value="1"/>
</dbReference>
<keyword evidence="11" id="KW-0788">Thiol protease</keyword>
<dbReference type="Pfam" id="PF00627">
    <property type="entry name" value="UBA"/>
    <property type="match status" value="2"/>
</dbReference>
<evidence type="ECO:0000256" key="9">
    <source>
        <dbReference type="ARBA" id="ARBA00022786"/>
    </source>
</evidence>
<keyword evidence="7" id="KW-0677">Repeat</keyword>
<feature type="domain" description="UBA" evidence="16">
    <location>
        <begin position="337"/>
        <end position="379"/>
    </location>
</feature>
<dbReference type="EMBL" id="BMAO01034512">
    <property type="protein sequence ID" value="GFQ97105.1"/>
    <property type="molecule type" value="Genomic_DNA"/>
</dbReference>
<evidence type="ECO:0000256" key="1">
    <source>
        <dbReference type="ARBA" id="ARBA00000707"/>
    </source>
</evidence>
<proteinExistence type="inferred from homology"/>
<dbReference type="Proteomes" id="UP000887116">
    <property type="component" value="Unassembled WGS sequence"/>
</dbReference>
<evidence type="ECO:0000313" key="18">
    <source>
        <dbReference type="EMBL" id="GFQ97105.1"/>
    </source>
</evidence>
<dbReference type="EC" id="3.4.19.12" evidence="3"/>
<evidence type="ECO:0000259" key="17">
    <source>
        <dbReference type="PROSITE" id="PS50235"/>
    </source>
</evidence>
<dbReference type="AlphaFoldDB" id="A0A8X6G5A3"/>
<dbReference type="CDD" id="cd14294">
    <property type="entry name" value="UBA1_UBP5_like"/>
    <property type="match status" value="1"/>
</dbReference>
<evidence type="ECO:0000256" key="13">
    <source>
        <dbReference type="ARBA" id="ARBA00029877"/>
    </source>
</evidence>
<name>A0A8X6G5A3_TRICU</name>
<evidence type="ECO:0000256" key="10">
    <source>
        <dbReference type="ARBA" id="ARBA00022801"/>
    </source>
</evidence>
<evidence type="ECO:0000256" key="11">
    <source>
        <dbReference type="ARBA" id="ARBA00022807"/>
    </source>
</evidence>
<dbReference type="PROSITE" id="PS00973">
    <property type="entry name" value="USP_2"/>
    <property type="match status" value="1"/>
</dbReference>
<feature type="domain" description="USP" evidence="17">
    <location>
        <begin position="1"/>
        <end position="459"/>
    </location>
</feature>
<keyword evidence="12" id="KW-0862">Zinc</keyword>
<dbReference type="OrthoDB" id="361536at2759"/>
<comment type="similarity">
    <text evidence="2">Belongs to the peptidase C19 family.</text>
</comment>
<evidence type="ECO:0000256" key="3">
    <source>
        <dbReference type="ARBA" id="ARBA00012759"/>
    </source>
</evidence>
<evidence type="ECO:0000259" key="16">
    <source>
        <dbReference type="PROSITE" id="PS50030"/>
    </source>
</evidence>
<dbReference type="InterPro" id="IPR009060">
    <property type="entry name" value="UBA-like_sf"/>
</dbReference>
<evidence type="ECO:0000256" key="14">
    <source>
        <dbReference type="ARBA" id="ARBA00029889"/>
    </source>
</evidence>
<accession>A0A8X6G5A3</accession>
<dbReference type="PANTHER" id="PTHR21646:SF10">
    <property type="entry name" value="UBIQUITIN CARBOXYL-TERMINAL HYDROLASE 14"/>
    <property type="match status" value="1"/>
</dbReference>
<dbReference type="PROSITE" id="PS50030">
    <property type="entry name" value="UBA"/>
    <property type="match status" value="2"/>
</dbReference>
<dbReference type="InterPro" id="IPR015940">
    <property type="entry name" value="UBA"/>
</dbReference>
<dbReference type="PANTHER" id="PTHR21646">
    <property type="entry name" value="UBIQUITIN CARBOXYL-TERMINAL HYDROLASE"/>
    <property type="match status" value="1"/>
</dbReference>
<evidence type="ECO:0000256" key="2">
    <source>
        <dbReference type="ARBA" id="ARBA00009085"/>
    </source>
</evidence>
<evidence type="ECO:0000256" key="6">
    <source>
        <dbReference type="ARBA" id="ARBA00022723"/>
    </source>
</evidence>
<dbReference type="InterPro" id="IPR018200">
    <property type="entry name" value="USP_CS"/>
</dbReference>
<evidence type="ECO:0000256" key="5">
    <source>
        <dbReference type="ARBA" id="ARBA00022670"/>
    </source>
</evidence>
<dbReference type="SUPFAM" id="SSF46934">
    <property type="entry name" value="UBA-like"/>
    <property type="match status" value="1"/>
</dbReference>
<dbReference type="CDD" id="cd14386">
    <property type="entry name" value="UBA2_UBP5"/>
    <property type="match status" value="1"/>
</dbReference>
<evidence type="ECO:0000256" key="12">
    <source>
        <dbReference type="ARBA" id="ARBA00022833"/>
    </source>
</evidence>
<keyword evidence="10 18" id="KW-0378">Hydrolase</keyword>
<dbReference type="InterPro" id="IPR001394">
    <property type="entry name" value="Peptidase_C19_UCH"/>
</dbReference>
<sequence length="462" mass="52441">MQVLFNIPDFVKCYYEKCDNIFNEFILDAPRNINVQMAKLAYGLWSGEYSKTPENVKDPQEPVHIFEPEVAKSDRKIVTGEDILKPKYFYYSKNMGATFSRRENPADSLKFEVEERIQCSTSKKVKYTTRTDYLLSLPIPLDAATNKEELNAFEVKKAEILARGDRLKPDEIVRPRIPLQACLDCFSSLESVDDFFSTAINAKSTAYKATRLHTFPDYLLLHLKKFTIGDDWVPKKLDVSLDVPDELDLSALRGKGIQPGEEELPEAVSTEKEFEYNEALLYQLSDMGFHLNACKKALYYTQNEGIDSAMNWVMEHMNDPDFMDPFHPPGANKNNPNFTPNAAASATIVSMGFTPAQAAKALEATDNNLERAVDWIFSHAEEMEVDSPAAPEVKAQFRDGAEKYKLVAFISHMGTSTVAGHYVCHIFKHGRWVIFNDNKVALSENPPKDLAYLYIYQRISLS</sequence>
<evidence type="ECO:0000256" key="4">
    <source>
        <dbReference type="ARBA" id="ARBA00014611"/>
    </source>
</evidence>
<protein>
    <recommendedName>
        <fullName evidence="4">Ubiquitin carboxyl-terminal hydrolase 14</fullName>
        <ecNumber evidence="3">3.4.19.12</ecNumber>
    </recommendedName>
    <alternativeName>
        <fullName evidence="13">Deubiquitinating enzyme 14</fullName>
    </alternativeName>
    <alternativeName>
        <fullName evidence="14">Ubiquitin thioesterase 14</fullName>
    </alternativeName>
    <alternativeName>
        <fullName evidence="15">Ubiquitin-specific-processing protease 14</fullName>
    </alternativeName>
</protein>
<comment type="caution">
    <text evidence="18">The sequence shown here is derived from an EMBL/GenBank/DDBJ whole genome shotgun (WGS) entry which is preliminary data.</text>
</comment>
<dbReference type="Gene3D" id="1.10.8.10">
    <property type="entry name" value="DNA helicase RuvA subunit, C-terminal domain"/>
    <property type="match status" value="2"/>
</dbReference>
<evidence type="ECO:0000256" key="7">
    <source>
        <dbReference type="ARBA" id="ARBA00022737"/>
    </source>
</evidence>
<comment type="catalytic activity">
    <reaction evidence="1">
        <text>Thiol-dependent hydrolysis of ester, thioester, amide, peptide and isopeptide bonds formed by the C-terminal Gly of ubiquitin (a 76-residue protein attached to proteins as an intracellular targeting signal).</text>
        <dbReference type="EC" id="3.4.19.12"/>
    </reaction>
</comment>
<keyword evidence="19" id="KW-1185">Reference proteome</keyword>